<evidence type="ECO:0000313" key="4">
    <source>
        <dbReference type="Proteomes" id="UP000659047"/>
    </source>
</evidence>
<evidence type="ECO:0008006" key="5">
    <source>
        <dbReference type="Google" id="ProtNLM"/>
    </source>
</evidence>
<dbReference type="RefSeq" id="WP_399198094.1">
    <property type="nucleotide sequence ID" value="NZ_JAEPBH010000009.1"/>
</dbReference>
<evidence type="ECO:0000256" key="1">
    <source>
        <dbReference type="SAM" id="MobiDB-lite"/>
    </source>
</evidence>
<organism evidence="3 4">
    <name type="scientific">Tenebrionibacter intestinalis</name>
    <dbReference type="NCBI Taxonomy" id="2799638"/>
    <lineage>
        <taxon>Bacteria</taxon>
        <taxon>Pseudomonadati</taxon>
        <taxon>Pseudomonadota</taxon>
        <taxon>Gammaproteobacteria</taxon>
        <taxon>Enterobacterales</taxon>
        <taxon>Enterobacteriaceae</taxon>
        <taxon>Tenebrionibacter/Tenebrionicola group</taxon>
        <taxon>Tenebrionibacter</taxon>
    </lineage>
</organism>
<dbReference type="EMBL" id="JAEPBH010000009">
    <property type="protein sequence ID" value="MBK4714689.1"/>
    <property type="molecule type" value="Genomic_DNA"/>
</dbReference>
<keyword evidence="2" id="KW-0732">Signal</keyword>
<sequence length="52" mass="5761">MTLFFMVMALALFSVKAALAAMRNPRPTARETPYAPAPENLEQFVAQPKNAH</sequence>
<comment type="caution">
    <text evidence="3">The sequence shown here is derived from an EMBL/GenBank/DDBJ whole genome shotgun (WGS) entry which is preliminary data.</text>
</comment>
<evidence type="ECO:0000313" key="3">
    <source>
        <dbReference type="EMBL" id="MBK4714689.1"/>
    </source>
</evidence>
<protein>
    <recommendedName>
        <fullName evidence="5">Carbon starvation protein A</fullName>
    </recommendedName>
</protein>
<feature type="signal peptide" evidence="2">
    <location>
        <begin position="1"/>
        <end position="20"/>
    </location>
</feature>
<gene>
    <name evidence="3" type="ORF">JJB97_04945</name>
</gene>
<evidence type="ECO:0000256" key="2">
    <source>
        <dbReference type="SAM" id="SignalP"/>
    </source>
</evidence>
<dbReference type="AlphaFoldDB" id="A0A8K0V417"/>
<keyword evidence="4" id="KW-1185">Reference proteome</keyword>
<feature type="chain" id="PRO_5035444022" description="Carbon starvation protein A" evidence="2">
    <location>
        <begin position="21"/>
        <end position="52"/>
    </location>
</feature>
<name>A0A8K0V417_9ENTR</name>
<dbReference type="Proteomes" id="UP000659047">
    <property type="component" value="Unassembled WGS sequence"/>
</dbReference>
<accession>A0A8K0V417</accession>
<proteinExistence type="predicted"/>
<reference evidence="3" key="1">
    <citation type="submission" date="2021-01" db="EMBL/GenBank/DDBJ databases">
        <title>Intestinitalea alba gen. nov., sp. nov., a novel genus of the family Enterobacteriaceae, isolated from the gut of the plastic-eating mealworm Tenebrio molitor L.</title>
        <authorList>
            <person name="Yang Y."/>
        </authorList>
    </citation>
    <scope>NUCLEOTIDE SEQUENCE</scope>
    <source>
        <strain evidence="3">BIT-L3</strain>
    </source>
</reference>
<feature type="region of interest" description="Disordered" evidence="1">
    <location>
        <begin position="26"/>
        <end position="52"/>
    </location>
</feature>